<dbReference type="AlphaFoldDB" id="A0A1D7QRZ1"/>
<dbReference type="InterPro" id="IPR050276">
    <property type="entry name" value="MshD_Acetyltransferase"/>
</dbReference>
<accession>A0A1D7QRZ1</accession>
<dbReference type="GO" id="GO:0016747">
    <property type="term" value="F:acyltransferase activity, transferring groups other than amino-acyl groups"/>
    <property type="evidence" value="ECO:0007669"/>
    <property type="project" value="InterPro"/>
</dbReference>
<dbReference type="Gene3D" id="3.40.630.30">
    <property type="match status" value="2"/>
</dbReference>
<dbReference type="RefSeq" id="WP_069363900.1">
    <property type="nucleotide sequence ID" value="NZ_CP012502.1"/>
</dbReference>
<dbReference type="Pfam" id="PF00583">
    <property type="entry name" value="Acetyltransf_1"/>
    <property type="match status" value="1"/>
</dbReference>
<proteinExistence type="predicted"/>
<gene>
    <name evidence="2" type="ORF">BBEV_0364</name>
</gene>
<keyword evidence="3" id="KW-1185">Reference proteome</keyword>
<dbReference type="OrthoDB" id="2861902at2"/>
<dbReference type="SUPFAM" id="SSF55729">
    <property type="entry name" value="Acyl-CoA N-acyltransferases (Nat)"/>
    <property type="match status" value="1"/>
</dbReference>
<evidence type="ECO:0000313" key="3">
    <source>
        <dbReference type="Proteomes" id="UP000094463"/>
    </source>
</evidence>
<dbReference type="STRING" id="632773.BBEV_0364"/>
<dbReference type="EMBL" id="CP012502">
    <property type="protein sequence ID" value="AOM81758.1"/>
    <property type="molecule type" value="Genomic_DNA"/>
</dbReference>
<dbReference type="Proteomes" id="UP000094463">
    <property type="component" value="Chromosome"/>
</dbReference>
<dbReference type="CDD" id="cd04301">
    <property type="entry name" value="NAT_SF"/>
    <property type="match status" value="1"/>
</dbReference>
<organism evidence="2 3">
    <name type="scientific">Salisediminibacterium beveridgei</name>
    <dbReference type="NCBI Taxonomy" id="632773"/>
    <lineage>
        <taxon>Bacteria</taxon>
        <taxon>Bacillati</taxon>
        <taxon>Bacillota</taxon>
        <taxon>Bacilli</taxon>
        <taxon>Bacillales</taxon>
        <taxon>Bacillaceae</taxon>
        <taxon>Salisediminibacterium</taxon>
    </lineage>
</organism>
<dbReference type="KEGG" id="bbev:BBEV_0364"/>
<keyword evidence="2" id="KW-0808">Transferase</keyword>
<dbReference type="PANTHER" id="PTHR43617">
    <property type="entry name" value="L-AMINO ACID N-ACETYLTRANSFERASE"/>
    <property type="match status" value="1"/>
</dbReference>
<name>A0A1D7QRZ1_9BACI</name>
<protein>
    <submittedName>
        <fullName evidence="2">Acetyltransferase</fullName>
    </submittedName>
</protein>
<evidence type="ECO:0000259" key="1">
    <source>
        <dbReference type="PROSITE" id="PS51186"/>
    </source>
</evidence>
<dbReference type="InterPro" id="IPR016181">
    <property type="entry name" value="Acyl_CoA_acyltransferase"/>
</dbReference>
<dbReference type="PROSITE" id="PS51186">
    <property type="entry name" value="GNAT"/>
    <property type="match status" value="2"/>
</dbReference>
<reference evidence="2 3" key="1">
    <citation type="submission" date="2015-08" db="EMBL/GenBank/DDBJ databases">
        <title>The complete genome sequence of Bacillus beveridgei MLTeJB.</title>
        <authorList>
            <person name="Hanson T.E."/>
            <person name="Mesa C."/>
            <person name="Basesman S.M."/>
            <person name="Oremland R.S."/>
        </authorList>
    </citation>
    <scope>NUCLEOTIDE SEQUENCE [LARGE SCALE GENOMIC DNA]</scope>
    <source>
        <strain evidence="2 3">MLTeJB</strain>
    </source>
</reference>
<dbReference type="InterPro" id="IPR000182">
    <property type="entry name" value="GNAT_dom"/>
</dbReference>
<sequence length="322" mass="36983">MIQYDSLYRHNILHWLEEFIRLWNIVMPEAFPLQKALFVRNILQSSNLDLHRSSMAFLEGRLVGLCIVKSAPSENRQNSQQAEQLWISLILVDKRLQRNRIGSTLLKGIHQKPVPVSDIHCGMDPGHLFPGVPDQLHAAIAFFEQAGFQHTGQAFDLTGNLQNWERKTAPEAFPYLVRRLRPDEQGDLLNLIRQEFSSRWYEDTKEQLLHERTPHSVIGLFDGDQLAGFTHVHVPTDNFYLPSVYWQSTGTLTEGGLGPVGIASQLRGKGLGTWFMEEALAIMKKEGTTTMCIDWTILVEFYRKFGFTPVQTYHHYKLDQLP</sequence>
<feature type="domain" description="N-acetyltransferase" evidence="1">
    <location>
        <begin position="6"/>
        <end position="170"/>
    </location>
</feature>
<feature type="domain" description="N-acetyltransferase" evidence="1">
    <location>
        <begin position="175"/>
        <end position="322"/>
    </location>
</feature>
<evidence type="ECO:0000313" key="2">
    <source>
        <dbReference type="EMBL" id="AOM81758.1"/>
    </source>
</evidence>